<feature type="compositionally biased region" description="Polar residues" evidence="1">
    <location>
        <begin position="692"/>
        <end position="702"/>
    </location>
</feature>
<dbReference type="InterPro" id="IPR000719">
    <property type="entry name" value="Prot_kinase_dom"/>
</dbReference>
<dbReference type="Gene3D" id="1.10.510.10">
    <property type="entry name" value="Transferase(Phosphotransferase) domain 1"/>
    <property type="match status" value="1"/>
</dbReference>
<feature type="compositionally biased region" description="Basic residues" evidence="1">
    <location>
        <begin position="655"/>
        <end position="665"/>
    </location>
</feature>
<evidence type="ECO:0000259" key="3">
    <source>
        <dbReference type="PROSITE" id="PS50011"/>
    </source>
</evidence>
<dbReference type="Proteomes" id="UP000011083">
    <property type="component" value="Unassembled WGS sequence"/>
</dbReference>
<feature type="domain" description="Protein kinase" evidence="3">
    <location>
        <begin position="273"/>
        <end position="574"/>
    </location>
</feature>
<dbReference type="CDD" id="cd00180">
    <property type="entry name" value="PKc"/>
    <property type="match status" value="1"/>
</dbReference>
<feature type="compositionally biased region" description="Basic and acidic residues" evidence="1">
    <location>
        <begin position="666"/>
        <end position="680"/>
    </location>
</feature>
<dbReference type="SUPFAM" id="SSF56112">
    <property type="entry name" value="Protein kinase-like (PK-like)"/>
    <property type="match status" value="1"/>
</dbReference>
<keyword evidence="4" id="KW-0808">Transferase</keyword>
<accession>L8GR81</accession>
<keyword evidence="2" id="KW-1133">Transmembrane helix</keyword>
<dbReference type="KEGG" id="acan:ACA1_377530"/>
<feature type="transmembrane region" description="Helical" evidence="2">
    <location>
        <begin position="26"/>
        <end position="48"/>
    </location>
</feature>
<keyword evidence="5" id="KW-1185">Reference proteome</keyword>
<dbReference type="VEuPathDB" id="AmoebaDB:ACA1_377530"/>
<dbReference type="PROSITE" id="PS50011">
    <property type="entry name" value="PROTEIN_KINASE_DOM"/>
    <property type="match status" value="1"/>
</dbReference>
<dbReference type="GO" id="GO:0005524">
    <property type="term" value="F:ATP binding"/>
    <property type="evidence" value="ECO:0007669"/>
    <property type="project" value="InterPro"/>
</dbReference>
<dbReference type="GO" id="GO:0004713">
    <property type="term" value="F:protein tyrosine kinase activity"/>
    <property type="evidence" value="ECO:0007669"/>
    <property type="project" value="UniProtKB-KW"/>
</dbReference>
<dbReference type="InterPro" id="IPR011009">
    <property type="entry name" value="Kinase-like_dom_sf"/>
</dbReference>
<feature type="compositionally biased region" description="Low complexity" evidence="1">
    <location>
        <begin position="632"/>
        <end position="652"/>
    </location>
</feature>
<feature type="transmembrane region" description="Helical" evidence="2">
    <location>
        <begin position="172"/>
        <end position="198"/>
    </location>
</feature>
<feature type="compositionally biased region" description="Basic residues" evidence="1">
    <location>
        <begin position="576"/>
        <end position="589"/>
    </location>
</feature>
<proteinExistence type="predicted"/>
<organism evidence="4 5">
    <name type="scientific">Acanthamoeba castellanii (strain ATCC 30010 / Neff)</name>
    <dbReference type="NCBI Taxonomy" id="1257118"/>
    <lineage>
        <taxon>Eukaryota</taxon>
        <taxon>Amoebozoa</taxon>
        <taxon>Discosea</taxon>
        <taxon>Longamoebia</taxon>
        <taxon>Centramoebida</taxon>
        <taxon>Acanthamoebidae</taxon>
        <taxon>Acanthamoeba</taxon>
    </lineage>
</organism>
<feature type="region of interest" description="Disordered" evidence="1">
    <location>
        <begin position="544"/>
        <end position="704"/>
    </location>
</feature>
<dbReference type="OrthoDB" id="4062651at2759"/>
<dbReference type="PANTHER" id="PTHR24347">
    <property type="entry name" value="SERINE/THREONINE-PROTEIN KINASE"/>
    <property type="match status" value="1"/>
</dbReference>
<dbReference type="AlphaFoldDB" id="L8GR81"/>
<protein>
    <submittedName>
        <fullName evidence="4">Non-specific protein-tyrosine kinase</fullName>
    </submittedName>
</protein>
<feature type="transmembrane region" description="Helical" evidence="2">
    <location>
        <begin position="130"/>
        <end position="151"/>
    </location>
</feature>
<reference evidence="4 5" key="1">
    <citation type="journal article" date="2013" name="Genome Biol.">
        <title>Genome of Acanthamoeba castellanii highlights extensive lateral gene transfer and early evolution of tyrosine kinase signaling.</title>
        <authorList>
            <person name="Clarke M."/>
            <person name="Lohan A.J."/>
            <person name="Liu B."/>
            <person name="Lagkouvardos I."/>
            <person name="Roy S."/>
            <person name="Zafar N."/>
            <person name="Bertelli C."/>
            <person name="Schilde C."/>
            <person name="Kianianmomeni A."/>
            <person name="Burglin T.R."/>
            <person name="Frech C."/>
            <person name="Turcotte B."/>
            <person name="Kopec K.O."/>
            <person name="Synnott J.M."/>
            <person name="Choo C."/>
            <person name="Paponov I."/>
            <person name="Finkler A."/>
            <person name="Soon Heng Tan C."/>
            <person name="Hutchins A.P."/>
            <person name="Weinmeier T."/>
            <person name="Rattei T."/>
            <person name="Chu J.S."/>
            <person name="Gimenez G."/>
            <person name="Irimia M."/>
            <person name="Rigden D.J."/>
            <person name="Fitzpatrick D.A."/>
            <person name="Lorenzo-Morales J."/>
            <person name="Bateman A."/>
            <person name="Chiu C.H."/>
            <person name="Tang P."/>
            <person name="Hegemann P."/>
            <person name="Fromm H."/>
            <person name="Raoult D."/>
            <person name="Greub G."/>
            <person name="Miranda-Saavedra D."/>
            <person name="Chen N."/>
            <person name="Nash P."/>
            <person name="Ginger M.L."/>
            <person name="Horn M."/>
            <person name="Schaap P."/>
            <person name="Caler L."/>
            <person name="Loftus B."/>
        </authorList>
    </citation>
    <scope>NUCLEOTIDE SEQUENCE [LARGE SCALE GENOMIC DNA]</scope>
    <source>
        <strain evidence="4 5">Neff</strain>
    </source>
</reference>
<feature type="transmembrane region" description="Helical" evidence="2">
    <location>
        <begin position="91"/>
        <end position="115"/>
    </location>
</feature>
<dbReference type="RefSeq" id="XP_004337662.1">
    <property type="nucleotide sequence ID" value="XM_004337614.1"/>
</dbReference>
<gene>
    <name evidence="4" type="ORF">ACA1_377530</name>
</gene>
<keyword evidence="4" id="KW-0829">Tyrosine-protein kinase</keyword>
<dbReference type="Pfam" id="PF07714">
    <property type="entry name" value="PK_Tyr_Ser-Thr"/>
    <property type="match status" value="1"/>
</dbReference>
<dbReference type="EMBL" id="KB008025">
    <property type="protein sequence ID" value="ELR15649.1"/>
    <property type="molecule type" value="Genomic_DNA"/>
</dbReference>
<dbReference type="InterPro" id="IPR001245">
    <property type="entry name" value="Ser-Thr/Tyr_kinase_cat_dom"/>
</dbReference>
<keyword evidence="2" id="KW-0812">Transmembrane</keyword>
<name>L8GR81_ACACF</name>
<sequence>MVLEILGLELYSNLARKKILKPWKKAALLTFYLCVIAQAVVRIVLTYHKDLGAKYVLNRYIPVLLSYTISILLVLHWYCPARKLNKIKRQVYRIWQMGFIVLGYLGFFFVVWLQVNYAVRDQASSAVDKFYAVIFSLLNMVLVIVCVFIFVSYRNRFGRLTRSASTTAKYCYFGGCVLWVGLIAIRVFVFDILSYYVFDVLHSETLVFANEVLPIFVAIAIRKAGDLLLKRDDYESMRDAGMPGFVAMIDDGMSKPFQVDSFDALKIKVGTLLLYDKLLGEGRNSKVHEASLFVVSKLGLEDQENNYGVKVAVKLFNKPFAGSTRESEIVKKIGKQKGFIKYKGYIHTPDHRLGMVMKRCECGLMDIFRNYGLTYLDTLEYALQIAKAMQYLHHNRLIHRNLKVSNILAKRLSDGDNKWRLIISDFDLYKQPEQVPLPENTNQSYLKAYLPPEMLNKGNYSYSGDFWAYGWIVMEMTNACGFSTFMLNHLIIRCRLTDPDARMNFDTIIHKLEKLEERQGMDRKDKPLQKFTIEDGCDQLERQYSKMKKNEKKERMLMEKQKQKERERSQHEDRKRDKKRDKKAPKRVTSRGSVRGSDDDHTDDFSDSTDREGGSDYDDDGASSRRGGGRRGSLAASSLRESSSSVTSSSSSRKADKKGKKGKRSAAKEEEWERERERIRQKGNKSGGFLPVTSSFLPTSPRSVKEMGTKLTKLIDI</sequence>
<feature type="transmembrane region" description="Helical" evidence="2">
    <location>
        <begin position="60"/>
        <end position="79"/>
    </location>
</feature>
<evidence type="ECO:0000313" key="4">
    <source>
        <dbReference type="EMBL" id="ELR15649.1"/>
    </source>
</evidence>
<keyword evidence="4" id="KW-0418">Kinase</keyword>
<keyword evidence="2" id="KW-0472">Membrane</keyword>
<evidence type="ECO:0000256" key="2">
    <source>
        <dbReference type="SAM" id="Phobius"/>
    </source>
</evidence>
<evidence type="ECO:0000256" key="1">
    <source>
        <dbReference type="SAM" id="MobiDB-lite"/>
    </source>
</evidence>
<evidence type="ECO:0000313" key="5">
    <source>
        <dbReference type="Proteomes" id="UP000011083"/>
    </source>
</evidence>
<feature type="compositionally biased region" description="Basic and acidic residues" evidence="1">
    <location>
        <begin position="551"/>
        <end position="575"/>
    </location>
</feature>
<dbReference type="GeneID" id="14916263"/>